<dbReference type="GO" id="GO:0004867">
    <property type="term" value="F:serine-type endopeptidase inhibitor activity"/>
    <property type="evidence" value="ECO:0007669"/>
    <property type="project" value="UniProtKB-KW"/>
</dbReference>
<organism evidence="5">
    <name type="scientific">Solanum lycopersicum</name>
    <name type="common">Tomato</name>
    <name type="synonym">Lycopersicon esculentum</name>
    <dbReference type="NCBI Taxonomy" id="4081"/>
    <lineage>
        <taxon>Eukaryota</taxon>
        <taxon>Viridiplantae</taxon>
        <taxon>Streptophyta</taxon>
        <taxon>Embryophyta</taxon>
        <taxon>Tracheophyta</taxon>
        <taxon>Spermatophyta</taxon>
        <taxon>Magnoliopsida</taxon>
        <taxon>eudicotyledons</taxon>
        <taxon>Gunneridae</taxon>
        <taxon>Pentapetalae</taxon>
        <taxon>asterids</taxon>
        <taxon>lamiids</taxon>
        <taxon>Solanales</taxon>
        <taxon>Solanaceae</taxon>
        <taxon>Solanoideae</taxon>
        <taxon>Solaneae</taxon>
        <taxon>Solanum</taxon>
        <taxon>Solanum subgen. Lycopersicon</taxon>
    </lineage>
</organism>
<dbReference type="SUPFAM" id="SSF100897">
    <property type="entry name" value="Plant proteinase inhibitors"/>
    <property type="match status" value="4"/>
</dbReference>
<keyword evidence="3" id="KW-0722">Serine protease inhibitor</keyword>
<sequence>MVGFSWITSPAATELEMIALDWLGKALKLPDRFISTGEENTFPYSTKQIKVTLENMAIHKVALLLLLGIILLVSNVEHTNAKARTEQCDPRIAFGICPHLQTKRINQICINCCAGKKGCNYFSADGTFICEGESEYVSEVNDNLEKHCPRNCDPRIAYVICPRSEISNKIDLNGICTNCCAGKKRCNYFSADGTFICEGESKFVSEADNNHGKPCPRIAYVICPRSEISNEIDLNGICTNCCAGKKGCNYFSANGTFICEGESKFVSEADNNHGKPCPRNCDPRIAYAICPHSKISNKIDLSGICTNCCAGKKGCYYFSVDGTFICEGESDYVSKIKNDVGKACPFNCDPRITYGICPHSKISNKIDLNGICTNCCTGKKGCNYFSADGTSNCEGEFEYVSAGKNDLQKSKIFVS</sequence>
<evidence type="ECO:0000313" key="5">
    <source>
        <dbReference type="EnsemblPlants" id="Solyc11g020990.2.1"/>
    </source>
</evidence>
<evidence type="ECO:0000313" key="6">
    <source>
        <dbReference type="Proteomes" id="UP000004994"/>
    </source>
</evidence>
<dbReference type="InParanoid" id="A0A3Q7IU74"/>
<dbReference type="AlphaFoldDB" id="A0A3Q7IU74"/>
<name>A0A3Q7IU74_SOLLC</name>
<dbReference type="PANTHER" id="PTHR33832:SF26">
    <property type="entry name" value="PROTEINASE INHIBITOR TYPE-2 TR8"/>
    <property type="match status" value="1"/>
</dbReference>
<dbReference type="InterPro" id="IPR003465">
    <property type="entry name" value="Prot_inh_I20"/>
</dbReference>
<keyword evidence="4" id="KW-1015">Disulfide bond</keyword>
<dbReference type="PaxDb" id="4081-Solyc11g020990.1.1"/>
<keyword evidence="6" id="KW-1185">Reference proteome</keyword>
<dbReference type="Gene3D" id="3.40.640.10">
    <property type="entry name" value="Type I PLP-dependent aspartate aminotransferase-like (Major domain)"/>
    <property type="match status" value="1"/>
</dbReference>
<evidence type="ECO:0000256" key="3">
    <source>
        <dbReference type="ARBA" id="ARBA00022900"/>
    </source>
</evidence>
<dbReference type="Gene3D" id="3.30.60.30">
    <property type="match status" value="6"/>
</dbReference>
<dbReference type="EnsemblPlants" id="Solyc11g020990.2.1">
    <property type="protein sequence ID" value="Solyc11g020990.2.1"/>
    <property type="gene ID" value="Solyc11g020990.2"/>
</dbReference>
<proteinExistence type="inferred from homology"/>
<protein>
    <submittedName>
        <fullName evidence="5">Uncharacterized protein</fullName>
    </submittedName>
</protein>
<dbReference type="Gramene" id="Solyc11g020990.2.1">
    <property type="protein sequence ID" value="Solyc11g020990.2.1"/>
    <property type="gene ID" value="Solyc11g020990.2"/>
</dbReference>
<dbReference type="SMR" id="A0A3Q7IU74"/>
<reference evidence="5" key="2">
    <citation type="submission" date="2019-01" db="UniProtKB">
        <authorList>
            <consortium name="EnsemblPlants"/>
        </authorList>
    </citation>
    <scope>IDENTIFICATION</scope>
    <source>
        <strain evidence="5">cv. Heinz 1706</strain>
    </source>
</reference>
<comment type="similarity">
    <text evidence="1">Belongs to the protease inhibitor I20 (potato type II proteinase inhibitor) family.</text>
</comment>
<reference evidence="5" key="1">
    <citation type="journal article" date="2012" name="Nature">
        <title>The tomato genome sequence provides insights into fleshy fruit evolution.</title>
        <authorList>
            <consortium name="Tomato Genome Consortium"/>
        </authorList>
    </citation>
    <scope>NUCLEOTIDE SEQUENCE [LARGE SCALE GENOMIC DNA]</scope>
    <source>
        <strain evidence="5">cv. Heinz 1706</strain>
    </source>
</reference>
<dbReference type="InterPro" id="IPR015421">
    <property type="entry name" value="PyrdxlP-dep_Trfase_major"/>
</dbReference>
<dbReference type="PANTHER" id="PTHR33832">
    <property type="entry name" value="SERINE-TYPE ENDOPEPTIDASE INHIBITOR"/>
    <property type="match status" value="1"/>
</dbReference>
<dbReference type="Pfam" id="PF02428">
    <property type="entry name" value="Prot_inhib_II"/>
    <property type="match status" value="5"/>
</dbReference>
<dbReference type="OMA" id="CPDRCSD"/>
<evidence type="ECO:0000256" key="2">
    <source>
        <dbReference type="ARBA" id="ARBA00022690"/>
    </source>
</evidence>
<accession>A0A3Q7IU74</accession>
<keyword evidence="2" id="KW-0646">Protease inhibitor</keyword>
<dbReference type="Proteomes" id="UP000004994">
    <property type="component" value="Chromosome 11"/>
</dbReference>
<evidence type="ECO:0000256" key="1">
    <source>
        <dbReference type="ARBA" id="ARBA00007766"/>
    </source>
</evidence>
<dbReference type="InterPro" id="IPR051391">
    <property type="entry name" value="Protease_inhibitor_I20"/>
</dbReference>
<evidence type="ECO:0000256" key="4">
    <source>
        <dbReference type="ARBA" id="ARBA00023157"/>
    </source>
</evidence>